<gene>
    <name evidence="1" type="ORF">GOODEAATRI_027077</name>
</gene>
<evidence type="ECO:0000313" key="1">
    <source>
        <dbReference type="EMBL" id="MEQ2189621.1"/>
    </source>
</evidence>
<dbReference type="Proteomes" id="UP001476798">
    <property type="component" value="Unassembled WGS sequence"/>
</dbReference>
<evidence type="ECO:0008006" key="3">
    <source>
        <dbReference type="Google" id="ProtNLM"/>
    </source>
</evidence>
<reference evidence="1 2" key="1">
    <citation type="submission" date="2021-06" db="EMBL/GenBank/DDBJ databases">
        <authorList>
            <person name="Palmer J.M."/>
        </authorList>
    </citation>
    <scope>NUCLEOTIDE SEQUENCE [LARGE SCALE GENOMIC DNA]</scope>
    <source>
        <strain evidence="1 2">GA_2019</strain>
        <tissue evidence="1">Muscle</tissue>
    </source>
</reference>
<evidence type="ECO:0000313" key="2">
    <source>
        <dbReference type="Proteomes" id="UP001476798"/>
    </source>
</evidence>
<keyword evidence="2" id="KW-1185">Reference proteome</keyword>
<sequence length="99" mass="11239">MCLLITAEPSAVGCSRVALVLHRRFKARACKRSGSSGTRILGSRSEHLQWRRAVSQQTWTRTMSPHRVLRASRSVGFGFLASRQRFRSFCVFCSPVHFN</sequence>
<dbReference type="EMBL" id="JAHRIO010093440">
    <property type="protein sequence ID" value="MEQ2189621.1"/>
    <property type="molecule type" value="Genomic_DNA"/>
</dbReference>
<organism evidence="1 2">
    <name type="scientific">Goodea atripinnis</name>
    <dbReference type="NCBI Taxonomy" id="208336"/>
    <lineage>
        <taxon>Eukaryota</taxon>
        <taxon>Metazoa</taxon>
        <taxon>Chordata</taxon>
        <taxon>Craniata</taxon>
        <taxon>Vertebrata</taxon>
        <taxon>Euteleostomi</taxon>
        <taxon>Actinopterygii</taxon>
        <taxon>Neopterygii</taxon>
        <taxon>Teleostei</taxon>
        <taxon>Neoteleostei</taxon>
        <taxon>Acanthomorphata</taxon>
        <taxon>Ovalentaria</taxon>
        <taxon>Atherinomorphae</taxon>
        <taxon>Cyprinodontiformes</taxon>
        <taxon>Goodeidae</taxon>
        <taxon>Goodea</taxon>
    </lineage>
</organism>
<comment type="caution">
    <text evidence="1">The sequence shown here is derived from an EMBL/GenBank/DDBJ whole genome shotgun (WGS) entry which is preliminary data.</text>
</comment>
<protein>
    <recommendedName>
        <fullName evidence="3">Secreted protein</fullName>
    </recommendedName>
</protein>
<accession>A0ABV0Q258</accession>
<name>A0ABV0Q258_9TELE</name>
<proteinExistence type="predicted"/>